<dbReference type="SUPFAM" id="SSF55681">
    <property type="entry name" value="Class II aaRS and biotin synthetases"/>
    <property type="match status" value="1"/>
</dbReference>
<reference evidence="5" key="1">
    <citation type="submission" date="2025-08" db="UniProtKB">
        <authorList>
            <consortium name="RefSeq"/>
        </authorList>
    </citation>
    <scope>IDENTIFICATION</scope>
    <source>
        <tissue evidence="5">Entire body</tissue>
    </source>
</reference>
<dbReference type="Pfam" id="PF21948">
    <property type="entry name" value="LplA-B_cat"/>
    <property type="match status" value="1"/>
</dbReference>
<protein>
    <submittedName>
        <fullName evidence="5">Lipoyltransferase 1, mitochondrial-like</fullName>
    </submittedName>
</protein>
<dbReference type="NCBIfam" id="TIGR00545">
    <property type="entry name" value="lipoyltrans"/>
    <property type="match status" value="1"/>
</dbReference>
<evidence type="ECO:0000256" key="2">
    <source>
        <dbReference type="ARBA" id="ARBA00008242"/>
    </source>
</evidence>
<dbReference type="PANTHER" id="PTHR12561:SF3">
    <property type="entry name" value="LIPOYLTRANSFERASE 1, MITOCHONDRIAL"/>
    <property type="match status" value="1"/>
</dbReference>
<dbReference type="Gene3D" id="3.30.930.10">
    <property type="entry name" value="Bira Bifunctional Protein, Domain 2"/>
    <property type="match status" value="1"/>
</dbReference>
<dbReference type="OrthoDB" id="201621at2759"/>
<evidence type="ECO:0000259" key="3">
    <source>
        <dbReference type="PROSITE" id="PS51733"/>
    </source>
</evidence>
<dbReference type="UniPathway" id="UPA00537">
    <property type="reaction ID" value="UER00595"/>
</dbReference>
<proteinExistence type="inferred from homology"/>
<accession>A0A1W4X7A6</accession>
<evidence type="ECO:0000313" key="4">
    <source>
        <dbReference type="Proteomes" id="UP000192223"/>
    </source>
</evidence>
<gene>
    <name evidence="5" type="primary">LOC108739074</name>
</gene>
<comment type="similarity">
    <text evidence="2">Belongs to the LplA family.</text>
</comment>
<feature type="domain" description="BPL/LPL catalytic" evidence="3">
    <location>
        <begin position="55"/>
        <end position="238"/>
    </location>
</feature>
<dbReference type="GO" id="GO:0005739">
    <property type="term" value="C:mitochondrion"/>
    <property type="evidence" value="ECO:0007669"/>
    <property type="project" value="TreeGrafter"/>
</dbReference>
<dbReference type="InterPro" id="IPR004562">
    <property type="entry name" value="LipoylTrfase_LipoateP_Ligase"/>
</dbReference>
<dbReference type="KEGG" id="apln:108739074"/>
<dbReference type="GO" id="GO:0009249">
    <property type="term" value="P:protein lipoylation"/>
    <property type="evidence" value="ECO:0007669"/>
    <property type="project" value="InterPro"/>
</dbReference>
<sequence>MYFARKSIFTVCLQCQILLKRPMSNHINKSVYISESNDVFTNLAMEDWLYRHTNFEKREILMLWCNNPCVVIGRHQNPWLESNVSELPHITNNEIMFSRRNSGGGTVYHDMGNLNLTFFFPRAKYNRRTNLELISKSIKQKFGVELEISSRHDLIYNGHKISGTAAKLGHSNAYHHCTLLVNVNLNNLRKSLKVNERGIKTNATQSTKSSIKNLTDINPNITVESLISNIGSEYLGTDIYNFKRINPTEDLYPGLIELRNVFVSWDWCFGKTPKFTVSRCFPIPDHFFGDVKHIQEKVQVMIVVDKGIIAEANVNIPQFLMSDSVGHQLDILNSLIGCKFNKEMLQASLDAVQNVFKDKRKNAFLLKCIEESVAFA</sequence>
<evidence type="ECO:0000256" key="1">
    <source>
        <dbReference type="ARBA" id="ARBA00005085"/>
    </source>
</evidence>
<dbReference type="STRING" id="224129.A0A1W4X7A6"/>
<dbReference type="GeneID" id="108739074"/>
<dbReference type="FunCoup" id="A0A1W4X7A6">
    <property type="interactions" value="775"/>
</dbReference>
<dbReference type="PANTHER" id="PTHR12561">
    <property type="entry name" value="LIPOATE-PROTEIN LIGASE"/>
    <property type="match status" value="1"/>
</dbReference>
<dbReference type="FunFam" id="3.30.930.10:FF:000045">
    <property type="entry name" value="lipoyltransferase 1, mitochondrial"/>
    <property type="match status" value="1"/>
</dbReference>
<dbReference type="InterPro" id="IPR004143">
    <property type="entry name" value="BPL_LPL_catalytic"/>
</dbReference>
<keyword evidence="4" id="KW-1185">Reference proteome</keyword>
<dbReference type="Gene3D" id="3.30.390.50">
    <property type="entry name" value="CO dehydrogenase flavoprotein, C-terminal domain"/>
    <property type="match status" value="1"/>
</dbReference>
<organism evidence="4 5">
    <name type="scientific">Agrilus planipennis</name>
    <name type="common">Emerald ash borer</name>
    <name type="synonym">Agrilus marcopoli</name>
    <dbReference type="NCBI Taxonomy" id="224129"/>
    <lineage>
        <taxon>Eukaryota</taxon>
        <taxon>Metazoa</taxon>
        <taxon>Ecdysozoa</taxon>
        <taxon>Arthropoda</taxon>
        <taxon>Hexapoda</taxon>
        <taxon>Insecta</taxon>
        <taxon>Pterygota</taxon>
        <taxon>Neoptera</taxon>
        <taxon>Endopterygota</taxon>
        <taxon>Coleoptera</taxon>
        <taxon>Polyphaga</taxon>
        <taxon>Elateriformia</taxon>
        <taxon>Buprestoidea</taxon>
        <taxon>Buprestidae</taxon>
        <taxon>Agrilinae</taxon>
        <taxon>Agrilus</taxon>
    </lineage>
</organism>
<dbReference type="GO" id="GO:0017118">
    <property type="term" value="F:lipoyltransferase activity"/>
    <property type="evidence" value="ECO:0007669"/>
    <property type="project" value="TreeGrafter"/>
</dbReference>
<name>A0A1W4X7A6_AGRPL</name>
<dbReference type="InParanoid" id="A0A1W4X7A6"/>
<dbReference type="CDD" id="cd16443">
    <property type="entry name" value="LplA"/>
    <property type="match status" value="1"/>
</dbReference>
<dbReference type="PROSITE" id="PS51733">
    <property type="entry name" value="BPL_LPL_CATALYTIC"/>
    <property type="match status" value="1"/>
</dbReference>
<evidence type="ECO:0000313" key="5">
    <source>
        <dbReference type="RefSeq" id="XP_018328278.1"/>
    </source>
</evidence>
<dbReference type="InterPro" id="IPR045864">
    <property type="entry name" value="aa-tRNA-synth_II/BPL/LPL"/>
</dbReference>
<dbReference type="AlphaFoldDB" id="A0A1W4X7A6"/>
<dbReference type="RefSeq" id="XP_018328278.1">
    <property type="nucleotide sequence ID" value="XM_018472776.1"/>
</dbReference>
<dbReference type="Proteomes" id="UP000192223">
    <property type="component" value="Unplaced"/>
</dbReference>
<comment type="pathway">
    <text evidence="1">Protein modification; protein lipoylation via exogenous pathway; protein N(6)-(lipoyl)lysine from lipoate: step 2/2.</text>
</comment>